<evidence type="ECO:0000256" key="5">
    <source>
        <dbReference type="ARBA" id="ARBA00023212"/>
    </source>
</evidence>
<evidence type="ECO:0000256" key="6">
    <source>
        <dbReference type="SAM" id="Coils"/>
    </source>
</evidence>
<keyword evidence="4" id="KW-0493">Microtubule</keyword>
<comment type="subcellular location">
    <subcellularLocation>
        <location evidence="1">Cytoplasm</location>
        <location evidence="1">Cytoskeleton</location>
    </subcellularLocation>
</comment>
<dbReference type="Pfam" id="PF06886">
    <property type="entry name" value="TPX2"/>
    <property type="match status" value="1"/>
</dbReference>
<reference evidence="10" key="1">
    <citation type="submission" date="2013-01" db="EMBL/GenBank/DDBJ databases">
        <title>Draft Genome Sequence of a Mulberry Tree, Morus notabilis C.K. Schneid.</title>
        <authorList>
            <person name="He N."/>
            <person name="Zhao S."/>
        </authorList>
    </citation>
    <scope>NUCLEOTIDE SEQUENCE</scope>
</reference>
<keyword evidence="3" id="KW-0963">Cytoplasm</keyword>
<dbReference type="Proteomes" id="UP000030645">
    <property type="component" value="Unassembled WGS sequence"/>
</dbReference>
<feature type="region of interest" description="Disordered" evidence="7">
    <location>
        <begin position="64"/>
        <end position="110"/>
    </location>
</feature>
<evidence type="ECO:0000313" key="9">
    <source>
        <dbReference type="EMBL" id="EXB93219.1"/>
    </source>
</evidence>
<name>W9RQU0_9ROSA</name>
<feature type="region of interest" description="Disordered" evidence="7">
    <location>
        <begin position="152"/>
        <end position="177"/>
    </location>
</feature>
<feature type="compositionally biased region" description="Basic residues" evidence="7">
    <location>
        <begin position="272"/>
        <end position="283"/>
    </location>
</feature>
<feature type="compositionally biased region" description="Basic and acidic residues" evidence="7">
    <location>
        <begin position="72"/>
        <end position="88"/>
    </location>
</feature>
<protein>
    <recommendedName>
        <fullName evidence="8">TPX2 C-terminal domain-containing protein</fullName>
    </recommendedName>
</protein>
<dbReference type="InterPro" id="IPR027329">
    <property type="entry name" value="TPX2_C"/>
</dbReference>
<evidence type="ECO:0000256" key="2">
    <source>
        <dbReference type="ARBA" id="ARBA00005885"/>
    </source>
</evidence>
<feature type="region of interest" description="Disordered" evidence="7">
    <location>
        <begin position="1"/>
        <end position="31"/>
    </location>
</feature>
<evidence type="ECO:0000259" key="8">
    <source>
        <dbReference type="Pfam" id="PF06886"/>
    </source>
</evidence>
<feature type="compositionally biased region" description="Low complexity" evidence="7">
    <location>
        <begin position="90"/>
        <end position="100"/>
    </location>
</feature>
<dbReference type="GO" id="GO:0008017">
    <property type="term" value="F:microtubule binding"/>
    <property type="evidence" value="ECO:0007669"/>
    <property type="project" value="InterPro"/>
</dbReference>
<feature type="compositionally biased region" description="Polar residues" evidence="7">
    <location>
        <begin position="306"/>
        <end position="333"/>
    </location>
</feature>
<feature type="coiled-coil region" evidence="6">
    <location>
        <begin position="206"/>
        <end position="233"/>
    </location>
</feature>
<dbReference type="AlphaFoldDB" id="W9RQU0"/>
<feature type="domain" description="TPX2 C-terminal" evidence="8">
    <location>
        <begin position="192"/>
        <end position="261"/>
    </location>
</feature>
<keyword evidence="5" id="KW-0206">Cytoskeleton</keyword>
<evidence type="ECO:0000256" key="7">
    <source>
        <dbReference type="SAM" id="MobiDB-lite"/>
    </source>
</evidence>
<proteinExistence type="inferred from homology"/>
<keyword evidence="10" id="KW-1185">Reference proteome</keyword>
<keyword evidence="6" id="KW-0175">Coiled coil</keyword>
<dbReference type="InterPro" id="IPR044806">
    <property type="entry name" value="WVD2/WDL1-4"/>
</dbReference>
<dbReference type="GO" id="GO:0000226">
    <property type="term" value="P:microtubule cytoskeleton organization"/>
    <property type="evidence" value="ECO:0007669"/>
    <property type="project" value="InterPro"/>
</dbReference>
<gene>
    <name evidence="9" type="ORF">L484_024558</name>
</gene>
<evidence type="ECO:0000256" key="3">
    <source>
        <dbReference type="ARBA" id="ARBA00022490"/>
    </source>
</evidence>
<evidence type="ECO:0000256" key="1">
    <source>
        <dbReference type="ARBA" id="ARBA00004245"/>
    </source>
</evidence>
<feature type="region of interest" description="Disordered" evidence="7">
    <location>
        <begin position="249"/>
        <end position="368"/>
    </location>
</feature>
<dbReference type="GO" id="GO:0005874">
    <property type="term" value="C:microtubule"/>
    <property type="evidence" value="ECO:0007669"/>
    <property type="project" value="UniProtKB-KW"/>
</dbReference>
<dbReference type="PANTHER" id="PTHR46372:SF6">
    <property type="entry name" value="PROTEIN WVD2-LIKE 1"/>
    <property type="match status" value="1"/>
</dbReference>
<sequence>MGRELSGLQMEKKPNGISHDRVHVAPKISEDSFEAKDYDVKECTKENSVVDKCHEEQVVLGVKSINLDEGLSEGKNEKSGTQKSRDTKMSSSPASKSPVSGNGRSKCTVPQPFSLATEKRGSCTHSVGLETVASACANYVLSPSATKTIQIQPNSPLTSRKPFQKHADEEDNCTAASVRTTKSKVTVGHAPTFRSYKRAEKRKEFYSKLEEKHHALEAERSQCEARTREEQEEAIKQLRKSLVIKANPVPSFYYEGPPPKVELKKLPLTRPKSPKLNKMTRRKSCSDAVIASQEEKERAARVQRHSLGSNKEGTASTPKSKGPSSRRNGSEPNGTLKVRDRFKQENGATKTAPPKIADQTNVDIAVQS</sequence>
<dbReference type="PANTHER" id="PTHR46372">
    <property type="entry name" value="PROTEIN WVD2-LIKE 3"/>
    <property type="match status" value="1"/>
</dbReference>
<dbReference type="EMBL" id="KE345062">
    <property type="protein sequence ID" value="EXB93219.1"/>
    <property type="molecule type" value="Genomic_DNA"/>
</dbReference>
<dbReference type="STRING" id="981085.W9RQU0"/>
<dbReference type="eggNOG" id="ENOG502RERJ">
    <property type="taxonomic scope" value="Eukaryota"/>
</dbReference>
<organism evidence="9 10">
    <name type="scientific">Morus notabilis</name>
    <dbReference type="NCBI Taxonomy" id="981085"/>
    <lineage>
        <taxon>Eukaryota</taxon>
        <taxon>Viridiplantae</taxon>
        <taxon>Streptophyta</taxon>
        <taxon>Embryophyta</taxon>
        <taxon>Tracheophyta</taxon>
        <taxon>Spermatophyta</taxon>
        <taxon>Magnoliopsida</taxon>
        <taxon>eudicotyledons</taxon>
        <taxon>Gunneridae</taxon>
        <taxon>Pentapetalae</taxon>
        <taxon>rosids</taxon>
        <taxon>fabids</taxon>
        <taxon>Rosales</taxon>
        <taxon>Moraceae</taxon>
        <taxon>Moreae</taxon>
        <taxon>Morus</taxon>
    </lineage>
</organism>
<evidence type="ECO:0000313" key="10">
    <source>
        <dbReference type="Proteomes" id="UP000030645"/>
    </source>
</evidence>
<comment type="similarity">
    <text evidence="2">Belongs to the TPX2 family.</text>
</comment>
<evidence type="ECO:0000256" key="4">
    <source>
        <dbReference type="ARBA" id="ARBA00022701"/>
    </source>
</evidence>
<feature type="compositionally biased region" description="Polar residues" evidence="7">
    <location>
        <begin position="358"/>
        <end position="368"/>
    </location>
</feature>
<accession>W9RQU0</accession>
<feature type="compositionally biased region" description="Basic and acidic residues" evidence="7">
    <location>
        <begin position="10"/>
        <end position="31"/>
    </location>
</feature>